<evidence type="ECO:0000313" key="3">
    <source>
        <dbReference type="Proteomes" id="UP001405405"/>
    </source>
</evidence>
<dbReference type="EMBL" id="JAYFSJ010000015">
    <property type="protein sequence ID" value="MEN7432866.1"/>
    <property type="molecule type" value="Genomic_DNA"/>
</dbReference>
<dbReference type="GO" id="GO:0008483">
    <property type="term" value="F:transaminase activity"/>
    <property type="evidence" value="ECO:0007669"/>
    <property type="project" value="UniProtKB-KW"/>
</dbReference>
<accession>A0ABV0CNW5</accession>
<dbReference type="RefSeq" id="WP_346790079.1">
    <property type="nucleotide sequence ID" value="NZ_JAYFSJ010000015.1"/>
</dbReference>
<keyword evidence="2" id="KW-0032">Aminotransferase</keyword>
<comment type="caution">
    <text evidence="2">The sequence shown here is derived from an EMBL/GenBank/DDBJ whole genome shotgun (WGS) entry which is preliminary data.</text>
</comment>
<comment type="similarity">
    <text evidence="1">Belongs to the DegT/DnrJ/EryC1 family.</text>
</comment>
<reference evidence="2 3" key="1">
    <citation type="submission" date="2023-12" db="EMBL/GenBank/DDBJ databases">
        <title>Chromobacterium sp. strain TRC.1.1.SA producing antimicrobial pigment.</title>
        <authorList>
            <person name="Verma N."/>
            <person name="Choksket S."/>
            <person name="Pinnaka A.K."/>
            <person name="Korpole S."/>
        </authorList>
    </citation>
    <scope>NUCLEOTIDE SEQUENCE [LARGE SCALE GENOMIC DNA]</scope>
    <source>
        <strain evidence="2 3">TRC1.1.SA</strain>
    </source>
</reference>
<organism evidence="2 3">
    <name type="scientific">Chromobacterium indicum</name>
    <dbReference type="NCBI Taxonomy" id="3110228"/>
    <lineage>
        <taxon>Bacteria</taxon>
        <taxon>Pseudomonadati</taxon>
        <taxon>Pseudomonadota</taxon>
        <taxon>Betaproteobacteria</taxon>
        <taxon>Neisseriales</taxon>
        <taxon>Chromobacteriaceae</taxon>
        <taxon>Chromobacterium</taxon>
    </lineage>
</organism>
<keyword evidence="2" id="KW-0808">Transferase</keyword>
<protein>
    <submittedName>
        <fullName evidence="2">LegC family aminotransferase</fullName>
    </submittedName>
</protein>
<dbReference type="SUPFAM" id="SSF53383">
    <property type="entry name" value="PLP-dependent transferases"/>
    <property type="match status" value="1"/>
</dbReference>
<gene>
    <name evidence="2" type="ORF">VA599_19130</name>
</gene>
<dbReference type="Proteomes" id="UP001405405">
    <property type="component" value="Unassembled WGS sequence"/>
</dbReference>
<name>A0ABV0CNW5_9NEIS</name>
<keyword evidence="1" id="KW-0663">Pyridoxal phosphate</keyword>
<dbReference type="PANTHER" id="PTHR30244:SF30">
    <property type="entry name" value="BLR5990 PROTEIN"/>
    <property type="match status" value="1"/>
</dbReference>
<dbReference type="Gene3D" id="3.90.1150.10">
    <property type="entry name" value="Aspartate Aminotransferase, domain 1"/>
    <property type="match status" value="1"/>
</dbReference>
<dbReference type="InterPro" id="IPR015422">
    <property type="entry name" value="PyrdxlP-dep_Trfase_small"/>
</dbReference>
<evidence type="ECO:0000256" key="1">
    <source>
        <dbReference type="RuleBase" id="RU004508"/>
    </source>
</evidence>
<keyword evidence="3" id="KW-1185">Reference proteome</keyword>
<dbReference type="InterPro" id="IPR015421">
    <property type="entry name" value="PyrdxlP-dep_Trfase_major"/>
</dbReference>
<dbReference type="PANTHER" id="PTHR30244">
    <property type="entry name" value="TRANSAMINASE"/>
    <property type="match status" value="1"/>
</dbReference>
<dbReference type="InterPro" id="IPR000653">
    <property type="entry name" value="DegT/StrS_aminotransferase"/>
</dbReference>
<dbReference type="InterPro" id="IPR026385">
    <property type="entry name" value="LegC-like"/>
</dbReference>
<dbReference type="Gene3D" id="3.40.640.10">
    <property type="entry name" value="Type I PLP-dependent aspartate aminotransferase-like (Major domain)"/>
    <property type="match status" value="1"/>
</dbReference>
<dbReference type="CDD" id="cd00616">
    <property type="entry name" value="AHBA_syn"/>
    <property type="match status" value="1"/>
</dbReference>
<dbReference type="InterPro" id="IPR015424">
    <property type="entry name" value="PyrdxlP-dep_Trfase"/>
</dbReference>
<dbReference type="NCBIfam" id="TIGR04181">
    <property type="entry name" value="NHT_00031"/>
    <property type="match status" value="1"/>
</dbReference>
<dbReference type="PIRSF" id="PIRSF000390">
    <property type="entry name" value="PLP_StrS"/>
    <property type="match status" value="1"/>
</dbReference>
<sequence>MSFSDSIAERIRHVVGDGRVTLHEPLLKGNELAYVTECIQTGWVSSVGSFVDRFERDLAAYTGAAHAVVVSNGTSALQIALHLAGVRQDDEVLVPALSFVATANAVRHNGAWPHFVDSETRTLGIDPGALAKHLDEIGERRNGELFNRLTGRRISVVVPMHTFGHPVDMPALNEVAARHGLAVVEDAAESLGSFLDGRHTGNFGVCATLSFNGNKIVTTGGGGAIITNDSDLARRAKHLTTTAKQPHSWAFFHDEVAYNFRLPNLNAAMGCAQLERISAFIDAKRELTQRYQQAFEGFAGASLFLERPDTRANYWLQTLILSEECAEQRDDVLRATNAAGLMTRPVWELLNTLPMYRDCPASPLPVARDLARRIINIPSSPQLIPESM</sequence>
<evidence type="ECO:0000313" key="2">
    <source>
        <dbReference type="EMBL" id="MEN7432866.1"/>
    </source>
</evidence>
<dbReference type="Pfam" id="PF01041">
    <property type="entry name" value="DegT_DnrJ_EryC1"/>
    <property type="match status" value="1"/>
</dbReference>
<proteinExistence type="inferred from homology"/>